<organism evidence="9 10">
    <name type="scientific">Erwinia rhapontici</name>
    <name type="common">Pectobacterium rhapontici</name>
    <dbReference type="NCBI Taxonomy" id="55212"/>
    <lineage>
        <taxon>Bacteria</taxon>
        <taxon>Pseudomonadati</taxon>
        <taxon>Pseudomonadota</taxon>
        <taxon>Gammaproteobacteria</taxon>
        <taxon>Enterobacterales</taxon>
        <taxon>Erwiniaceae</taxon>
        <taxon>Erwinia</taxon>
    </lineage>
</organism>
<evidence type="ECO:0000313" key="10">
    <source>
        <dbReference type="Proteomes" id="UP000677515"/>
    </source>
</evidence>
<dbReference type="Gene3D" id="1.20.1250.20">
    <property type="entry name" value="MFS general substrate transporter like domains"/>
    <property type="match status" value="2"/>
</dbReference>
<sequence>MFKIEKNYLMCCLFFLFFFIGWGSCYPYLSLWLTDTIGIDYADVGLVYSFTAIVSVCVQPLFGFVADRLVFRKHLMWMLAIIITIFAPYWIWVFAPLLKYNVILGAFAGGVYIGLAFGAGCGVCEAYIDKVSRMTGFEFGRARMFGGIGAAIGTFLAGELYGINQDYIFWMASAGGIALMLIVWKTDPKVAAVASAAVAPRTPVTLQDVRNLLKLRKFWFFCLYMVGVGAVYETYDQQFAIYYSHFFSSKARGAEVFGYLYTAQIFLDAVVMFFAPWFVNKIGPKNALIYCGLIMSLRIIGSAYAVGPVSISAVKMLHGFESSVFLVAGLKYIIANFNPWLSATVYLIGFQFSKRFSEIFLSSGIGHMYKNMGFADSYIILGSVALVFTAISFFTLEGTRLFARRNHIITE</sequence>
<keyword evidence="7 8" id="KW-0472">Membrane</keyword>
<evidence type="ECO:0000256" key="3">
    <source>
        <dbReference type="ARBA" id="ARBA00022475"/>
    </source>
</evidence>
<dbReference type="NCBIfam" id="TIGR00882">
    <property type="entry name" value="2A0105"/>
    <property type="match status" value="1"/>
</dbReference>
<evidence type="ECO:0000313" key="9">
    <source>
        <dbReference type="EMBL" id="BCQ33269.1"/>
    </source>
</evidence>
<keyword evidence="2" id="KW-0813">Transport</keyword>
<keyword evidence="6 8" id="KW-1133">Transmembrane helix</keyword>
<gene>
    <name evidence="9" type="ORF">ERHA53_06120</name>
</gene>
<dbReference type="Pfam" id="PF01306">
    <property type="entry name" value="LacY_symp"/>
    <property type="match status" value="1"/>
</dbReference>
<feature type="transmembrane region" description="Helical" evidence="8">
    <location>
        <begin position="101"/>
        <end position="123"/>
    </location>
</feature>
<feature type="transmembrane region" description="Helical" evidence="8">
    <location>
        <begin position="287"/>
        <end position="307"/>
    </location>
</feature>
<keyword evidence="4" id="KW-0997">Cell inner membrane</keyword>
<evidence type="ECO:0000256" key="8">
    <source>
        <dbReference type="SAM" id="Phobius"/>
    </source>
</evidence>
<dbReference type="PANTHER" id="PTHR23522:SF10">
    <property type="entry name" value="3-PHENYLPROPIONIC ACID TRANSPORTER-RELATED"/>
    <property type="match status" value="1"/>
</dbReference>
<dbReference type="InterPro" id="IPR000576">
    <property type="entry name" value="LacY/RafB_perm_fam"/>
</dbReference>
<dbReference type="PROSITE" id="PS51257">
    <property type="entry name" value="PROKAR_LIPOPROTEIN"/>
    <property type="match status" value="1"/>
</dbReference>
<feature type="transmembrane region" description="Helical" evidence="8">
    <location>
        <begin position="378"/>
        <end position="396"/>
    </location>
</feature>
<feature type="transmembrane region" description="Helical" evidence="8">
    <location>
        <begin position="218"/>
        <end position="236"/>
    </location>
</feature>
<reference evidence="9 10" key="1">
    <citation type="submission" date="2021-01" db="EMBL/GenBank/DDBJ databases">
        <title>Complete genome sequence of Erwinia rhapontici MAFF 311153.</title>
        <authorList>
            <person name="Morohoshi T."/>
            <person name="Someya N."/>
        </authorList>
    </citation>
    <scope>NUCLEOTIDE SEQUENCE [LARGE SCALE GENOMIC DNA]</scope>
    <source>
        <strain evidence="9 10">MAFF 311153</strain>
    </source>
</reference>
<name>A0ABM7MVN3_ERWRD</name>
<feature type="transmembrane region" description="Helical" evidence="8">
    <location>
        <begin position="167"/>
        <end position="184"/>
    </location>
</feature>
<feature type="transmembrane region" description="Helical" evidence="8">
    <location>
        <begin position="75"/>
        <end position="95"/>
    </location>
</feature>
<dbReference type="RefSeq" id="WP_133843900.1">
    <property type="nucleotide sequence ID" value="NZ_AP024329.1"/>
</dbReference>
<dbReference type="NCBIfam" id="NF007077">
    <property type="entry name" value="PRK09528.1"/>
    <property type="match status" value="1"/>
</dbReference>
<dbReference type="InterPro" id="IPR036259">
    <property type="entry name" value="MFS_trans_sf"/>
</dbReference>
<keyword evidence="5 8" id="KW-0812">Transmembrane</keyword>
<evidence type="ECO:0000256" key="1">
    <source>
        <dbReference type="ARBA" id="ARBA00004429"/>
    </source>
</evidence>
<evidence type="ECO:0000256" key="5">
    <source>
        <dbReference type="ARBA" id="ARBA00022692"/>
    </source>
</evidence>
<keyword evidence="10" id="KW-1185">Reference proteome</keyword>
<feature type="transmembrane region" description="Helical" evidence="8">
    <location>
        <begin position="256"/>
        <end position="275"/>
    </location>
</feature>
<dbReference type="EMBL" id="AP024329">
    <property type="protein sequence ID" value="BCQ33269.1"/>
    <property type="molecule type" value="Genomic_DNA"/>
</dbReference>
<keyword evidence="3" id="KW-1003">Cell membrane</keyword>
<evidence type="ECO:0000256" key="4">
    <source>
        <dbReference type="ARBA" id="ARBA00022519"/>
    </source>
</evidence>
<dbReference type="SUPFAM" id="SSF103473">
    <property type="entry name" value="MFS general substrate transporter"/>
    <property type="match status" value="1"/>
</dbReference>
<dbReference type="PANTHER" id="PTHR23522">
    <property type="entry name" value="BLL5896 PROTEIN"/>
    <property type="match status" value="1"/>
</dbReference>
<dbReference type="Proteomes" id="UP000677515">
    <property type="component" value="Chromosome"/>
</dbReference>
<evidence type="ECO:0000256" key="7">
    <source>
        <dbReference type="ARBA" id="ARBA00023136"/>
    </source>
</evidence>
<protein>
    <submittedName>
        <fullName evidence="9">MFS transporter</fullName>
    </submittedName>
</protein>
<evidence type="ECO:0000256" key="2">
    <source>
        <dbReference type="ARBA" id="ARBA00022448"/>
    </source>
</evidence>
<feature type="transmembrane region" description="Helical" evidence="8">
    <location>
        <begin position="7"/>
        <end position="29"/>
    </location>
</feature>
<accession>A0ABM7MVN3</accession>
<feature type="transmembrane region" description="Helical" evidence="8">
    <location>
        <begin position="144"/>
        <end position="161"/>
    </location>
</feature>
<comment type="subcellular location">
    <subcellularLocation>
        <location evidence="1">Cell inner membrane</location>
        <topology evidence="1">Multi-pass membrane protein</topology>
    </subcellularLocation>
</comment>
<proteinExistence type="predicted"/>
<feature type="transmembrane region" description="Helical" evidence="8">
    <location>
        <begin position="41"/>
        <end position="63"/>
    </location>
</feature>
<evidence type="ECO:0000256" key="6">
    <source>
        <dbReference type="ARBA" id="ARBA00022989"/>
    </source>
</evidence>
<dbReference type="PRINTS" id="PR00174">
    <property type="entry name" value="LACYSMPORT"/>
</dbReference>